<accession>A0A379G235</accession>
<gene>
    <name evidence="1" type="ORF">NCTC12026_01433</name>
    <name evidence="2" type="ORF">NCTC12026_01447</name>
</gene>
<proteinExistence type="predicted"/>
<dbReference type="NCBIfam" id="NF033153">
    <property type="entry name" value="phage_ICD_like"/>
    <property type="match status" value="1"/>
</dbReference>
<evidence type="ECO:0008006" key="4">
    <source>
        <dbReference type="Google" id="ProtNLM"/>
    </source>
</evidence>
<evidence type="ECO:0000313" key="3">
    <source>
        <dbReference type="Proteomes" id="UP000255129"/>
    </source>
</evidence>
<dbReference type="Proteomes" id="UP000255129">
    <property type="component" value="Unassembled WGS sequence"/>
</dbReference>
<evidence type="ECO:0000313" key="1">
    <source>
        <dbReference type="EMBL" id="SUC35056.1"/>
    </source>
</evidence>
<dbReference type="EMBL" id="UGUA01000002">
    <property type="protein sequence ID" value="SUC35056.1"/>
    <property type="molecule type" value="Genomic_DNA"/>
</dbReference>
<dbReference type="EMBL" id="UGUA01000002">
    <property type="protein sequence ID" value="SUC35070.1"/>
    <property type="molecule type" value="Genomic_DNA"/>
</dbReference>
<dbReference type="AlphaFoldDB" id="A0A379G235"/>
<reference evidence="2 3" key="1">
    <citation type="submission" date="2018-06" db="EMBL/GenBank/DDBJ databases">
        <authorList>
            <consortium name="Pathogen Informatics"/>
            <person name="Doyle S."/>
        </authorList>
    </citation>
    <scope>NUCLEOTIDE SEQUENCE [LARGE SCALE GENOMIC DNA]</scope>
    <source>
        <strain evidence="2 3">NCTC12026</strain>
    </source>
</reference>
<name>A0A379G235_9GAMM</name>
<organism evidence="2 3">
    <name type="scientific">Providencia rustigianii</name>
    <dbReference type="NCBI Taxonomy" id="158850"/>
    <lineage>
        <taxon>Bacteria</taxon>
        <taxon>Pseudomonadati</taxon>
        <taxon>Pseudomonadota</taxon>
        <taxon>Gammaproteobacteria</taxon>
        <taxon>Enterobacterales</taxon>
        <taxon>Morganellaceae</taxon>
        <taxon>Providencia</taxon>
    </lineage>
</organism>
<protein>
    <recommendedName>
        <fullName evidence="4">Host cell division inhibitor Icd-like protein</fullName>
    </recommendedName>
</protein>
<evidence type="ECO:0000313" key="2">
    <source>
        <dbReference type="EMBL" id="SUC35070.1"/>
    </source>
</evidence>
<sequence length="299" mass="33452">MIAYQVNDSLLAGNQLDKFSSGYSVNILAQQSAKILADVLAKIYTNQSPKFTGNQSGEYFLGQSAKHFANLKRGEFTPLAKEVSYPHWQGLIGVTTRGKIEFLQSIKKGSQSATLGNVDIKYRASENINTSLLLWYGKYQLLGSMPRDFNSFLMMRFSQAAKDSSPSCACASSIIARNSGSNLNWKGGLPRRSLLCVDTLITPIVMYLCVITHYIHICKKATPRSATNTIEAFNHNVNWSNTMAMYKSTQTRPKFLWRFFSCQQFKYFIVIASSEQEARSMLPDSPCLFSARFAEGESV</sequence>